<dbReference type="Gene3D" id="1.10.10.10">
    <property type="entry name" value="Winged helix-like DNA-binding domain superfamily/Winged helix DNA-binding domain"/>
    <property type="match status" value="1"/>
</dbReference>
<dbReference type="PRINTS" id="PR00039">
    <property type="entry name" value="HTHLYSR"/>
</dbReference>
<dbReference type="Gene3D" id="3.40.190.290">
    <property type="match status" value="1"/>
</dbReference>
<dbReference type="AlphaFoldDB" id="A0A1G4TPF3"/>
<dbReference type="InterPro" id="IPR000847">
    <property type="entry name" value="LysR_HTH_N"/>
</dbReference>
<dbReference type="RefSeq" id="WP_090650713.1">
    <property type="nucleotide sequence ID" value="NZ_CBCRYE010000008.1"/>
</dbReference>
<dbReference type="InterPro" id="IPR036390">
    <property type="entry name" value="WH_DNA-bd_sf"/>
</dbReference>
<protein>
    <submittedName>
        <fullName evidence="6">DNA-binding transcriptional regulator, LysR family</fullName>
    </submittedName>
</protein>
<dbReference type="Proteomes" id="UP000199150">
    <property type="component" value="Unassembled WGS sequence"/>
</dbReference>
<evidence type="ECO:0000259" key="5">
    <source>
        <dbReference type="PROSITE" id="PS50931"/>
    </source>
</evidence>
<dbReference type="SUPFAM" id="SSF53850">
    <property type="entry name" value="Periplasmic binding protein-like II"/>
    <property type="match status" value="1"/>
</dbReference>
<feature type="domain" description="HTH lysR-type" evidence="5">
    <location>
        <begin position="4"/>
        <end position="61"/>
    </location>
</feature>
<gene>
    <name evidence="6" type="ORF">SAMN02927928_0011</name>
</gene>
<dbReference type="GO" id="GO:0003700">
    <property type="term" value="F:DNA-binding transcription factor activity"/>
    <property type="evidence" value="ECO:0007669"/>
    <property type="project" value="InterPro"/>
</dbReference>
<proteinExistence type="inferred from homology"/>
<reference evidence="7" key="1">
    <citation type="submission" date="2016-10" db="EMBL/GenBank/DDBJ databases">
        <authorList>
            <person name="Varghese N."/>
            <person name="Submissions S."/>
        </authorList>
    </citation>
    <scope>NUCLEOTIDE SEQUENCE [LARGE SCALE GENOMIC DNA]</scope>
    <source>
        <strain evidence="7">CGMCC 1.3431</strain>
    </source>
</reference>
<dbReference type="PANTHER" id="PTHR30419">
    <property type="entry name" value="HTH-TYPE TRANSCRIPTIONAL REGULATOR YBHD"/>
    <property type="match status" value="1"/>
</dbReference>
<keyword evidence="7" id="KW-1185">Reference proteome</keyword>
<dbReference type="CDD" id="cd08440">
    <property type="entry name" value="PBP2_LTTR_like_4"/>
    <property type="match status" value="1"/>
</dbReference>
<keyword evidence="4" id="KW-0804">Transcription</keyword>
<dbReference type="InterPro" id="IPR005119">
    <property type="entry name" value="LysR_subst-bd"/>
</dbReference>
<dbReference type="GO" id="GO:0005829">
    <property type="term" value="C:cytosol"/>
    <property type="evidence" value="ECO:0007669"/>
    <property type="project" value="TreeGrafter"/>
</dbReference>
<organism evidence="6 7">
    <name type="scientific">Asticcacaulis taihuensis</name>
    <dbReference type="NCBI Taxonomy" id="260084"/>
    <lineage>
        <taxon>Bacteria</taxon>
        <taxon>Pseudomonadati</taxon>
        <taxon>Pseudomonadota</taxon>
        <taxon>Alphaproteobacteria</taxon>
        <taxon>Caulobacterales</taxon>
        <taxon>Caulobacteraceae</taxon>
        <taxon>Asticcacaulis</taxon>
    </lineage>
</organism>
<comment type="similarity">
    <text evidence="1">Belongs to the LysR transcriptional regulatory family.</text>
</comment>
<evidence type="ECO:0000256" key="1">
    <source>
        <dbReference type="ARBA" id="ARBA00009437"/>
    </source>
</evidence>
<evidence type="ECO:0000313" key="6">
    <source>
        <dbReference type="EMBL" id="SCW82655.1"/>
    </source>
</evidence>
<evidence type="ECO:0000313" key="7">
    <source>
        <dbReference type="Proteomes" id="UP000199150"/>
    </source>
</evidence>
<dbReference type="OrthoDB" id="9775392at2"/>
<keyword evidence="2" id="KW-0805">Transcription regulation</keyword>
<keyword evidence="3 6" id="KW-0238">DNA-binding</keyword>
<dbReference type="GO" id="GO:0003677">
    <property type="term" value="F:DNA binding"/>
    <property type="evidence" value="ECO:0007669"/>
    <property type="project" value="UniProtKB-KW"/>
</dbReference>
<dbReference type="InterPro" id="IPR050950">
    <property type="entry name" value="HTH-type_LysR_regulators"/>
</dbReference>
<dbReference type="FunFam" id="1.10.10.10:FF:000001">
    <property type="entry name" value="LysR family transcriptional regulator"/>
    <property type="match status" value="1"/>
</dbReference>
<dbReference type="STRING" id="260084.SAMN02927928_0011"/>
<dbReference type="PROSITE" id="PS50931">
    <property type="entry name" value="HTH_LYSR"/>
    <property type="match status" value="1"/>
</dbReference>
<accession>A0A1G4TPF3</accession>
<dbReference type="Pfam" id="PF03466">
    <property type="entry name" value="LysR_substrate"/>
    <property type="match status" value="1"/>
</dbReference>
<dbReference type="Pfam" id="PF00126">
    <property type="entry name" value="HTH_1"/>
    <property type="match status" value="1"/>
</dbReference>
<dbReference type="SUPFAM" id="SSF46785">
    <property type="entry name" value="Winged helix' DNA-binding domain"/>
    <property type="match status" value="1"/>
</dbReference>
<dbReference type="EMBL" id="FMTS01000010">
    <property type="protein sequence ID" value="SCW82655.1"/>
    <property type="molecule type" value="Genomic_DNA"/>
</dbReference>
<dbReference type="PANTHER" id="PTHR30419:SF8">
    <property type="entry name" value="NITROGEN ASSIMILATION TRANSCRIPTIONAL ACTIVATOR-RELATED"/>
    <property type="match status" value="1"/>
</dbReference>
<dbReference type="InterPro" id="IPR036388">
    <property type="entry name" value="WH-like_DNA-bd_sf"/>
</dbReference>
<evidence type="ECO:0000256" key="2">
    <source>
        <dbReference type="ARBA" id="ARBA00023015"/>
    </source>
</evidence>
<evidence type="ECO:0000256" key="3">
    <source>
        <dbReference type="ARBA" id="ARBA00023125"/>
    </source>
</evidence>
<name>A0A1G4TPF3_9CAUL</name>
<evidence type="ECO:0000256" key="4">
    <source>
        <dbReference type="ARBA" id="ARBA00023163"/>
    </source>
</evidence>
<sequence length="316" mass="34256">MMDVNLRQIRAFLAVVGAGSFTRAAELISLSQPALTVRVRQLEEQVGVRLIDRGARVLQLTREGRELYPVFQRMIRDFDAAIADVTEFTDAEQGIVRIAALPSFCTGPLASLFVDFKTVNPGLSFILRDAVGKKIAGMVRAEEVDFGIGVEGEREGDLEYIDLCQDRLMLVMPTGHPLALQDTVTLADVAAHPLVMMDRETSVRRMVDEAFAASGLSLKPACEATYMATAVSMVRAGLGVTLLPSSAAEINIYPDVLARAVTGEGMTRKIVIIKRPGVRLRTTADALYMALLGAALPKAFNSEEELGYSALPKKIA</sequence>